<dbReference type="PROSITE" id="PS50082">
    <property type="entry name" value="WD_REPEATS_2"/>
    <property type="match status" value="1"/>
</dbReference>
<name>A0A9X1YCV1_9PROT</name>
<evidence type="ECO:0000313" key="4">
    <source>
        <dbReference type="Proteomes" id="UP001139516"/>
    </source>
</evidence>
<feature type="signal peptide" evidence="2">
    <location>
        <begin position="1"/>
        <end position="23"/>
    </location>
</feature>
<dbReference type="Gene3D" id="2.130.10.10">
    <property type="entry name" value="YVTN repeat-like/Quinoprotein amine dehydrogenase"/>
    <property type="match status" value="2"/>
</dbReference>
<keyword evidence="1" id="KW-0853">WD repeat</keyword>
<dbReference type="SUPFAM" id="SSF50969">
    <property type="entry name" value="YVTN repeat-like/Quinoprotein amine dehydrogenase"/>
    <property type="match status" value="1"/>
</dbReference>
<keyword evidence="4" id="KW-1185">Reference proteome</keyword>
<keyword evidence="2" id="KW-0732">Signal</keyword>
<dbReference type="InterPro" id="IPR011044">
    <property type="entry name" value="Quino_amine_DH_bsu"/>
</dbReference>
<gene>
    <name evidence="3" type="ORF">M0638_27360</name>
</gene>
<dbReference type="EMBL" id="JALPRX010000176">
    <property type="protein sequence ID" value="MCK8788079.1"/>
    <property type="molecule type" value="Genomic_DNA"/>
</dbReference>
<feature type="repeat" description="WD" evidence="1">
    <location>
        <begin position="52"/>
        <end position="93"/>
    </location>
</feature>
<evidence type="ECO:0000256" key="1">
    <source>
        <dbReference type="PROSITE-ProRule" id="PRU00221"/>
    </source>
</evidence>
<dbReference type="SMART" id="SM00320">
    <property type="entry name" value="WD40"/>
    <property type="match status" value="3"/>
</dbReference>
<evidence type="ECO:0000313" key="3">
    <source>
        <dbReference type="EMBL" id="MCK8788079.1"/>
    </source>
</evidence>
<accession>A0A9X1YCV1</accession>
<evidence type="ECO:0000256" key="2">
    <source>
        <dbReference type="SAM" id="SignalP"/>
    </source>
</evidence>
<sequence>MARISRRATLALSALAPIVKTQAAAQLADTASVLGHDLPIGFYDRPVLVVDPGQHTGAIKRADADAAGRLAVTASYDKTVRVWSVTDGTLLRTIRLPAGPGQVGRPLAVAIDPAGIVIAVGGWTTPRGMQESIFLYEATTGALRHQIGDLSESVLHLTFSHDGRFLAAMLSNKRGLRVFDSNQDWAEVVRDTEYDNDSYGAAFAPDGSLATVSFDGLIRLYRPSFNLPPLRQRAPGGAHPYGIAFRADGACLAIGYDDNTRVDILDGQSLALLHTVESKGIDNGDISTVAWATDGTLLAGGNFENDMGMVPVLAWAAGWRAEPRHLPAGLNTVISLVPLPNENLLVASLDPFLARLTADGHAALDLDWNPSRLPRPRIYPSRLNQWQCCRIRLRA</sequence>
<feature type="chain" id="PRO_5040935837" evidence="2">
    <location>
        <begin position="24"/>
        <end position="395"/>
    </location>
</feature>
<organism evidence="3 4">
    <name type="scientific">Roseomonas acroporae</name>
    <dbReference type="NCBI Taxonomy" id="2937791"/>
    <lineage>
        <taxon>Bacteria</taxon>
        <taxon>Pseudomonadati</taxon>
        <taxon>Pseudomonadota</taxon>
        <taxon>Alphaproteobacteria</taxon>
        <taxon>Acetobacterales</taxon>
        <taxon>Roseomonadaceae</taxon>
        <taxon>Roseomonas</taxon>
    </lineage>
</organism>
<proteinExistence type="predicted"/>
<dbReference type="InterPro" id="IPR001680">
    <property type="entry name" value="WD40_rpt"/>
</dbReference>
<dbReference type="PANTHER" id="PTHR19879:SF9">
    <property type="entry name" value="TRANSCRIPTION INITIATION FACTOR TFIID SUBUNIT 5"/>
    <property type="match status" value="1"/>
</dbReference>
<dbReference type="AlphaFoldDB" id="A0A9X1YCV1"/>
<dbReference type="RefSeq" id="WP_248670121.1">
    <property type="nucleotide sequence ID" value="NZ_JALPRX010000176.1"/>
</dbReference>
<protein>
    <submittedName>
        <fullName evidence="3">Uncharacterized protein</fullName>
    </submittedName>
</protein>
<reference evidence="3" key="1">
    <citation type="submission" date="2022-04" db="EMBL/GenBank/DDBJ databases">
        <title>Roseomonas acroporae sp. nov., isolated from coral Acropora digitifera.</title>
        <authorList>
            <person name="Sun H."/>
        </authorList>
    </citation>
    <scope>NUCLEOTIDE SEQUENCE</scope>
    <source>
        <strain evidence="3">NAR14</strain>
    </source>
</reference>
<dbReference type="InterPro" id="IPR015943">
    <property type="entry name" value="WD40/YVTN_repeat-like_dom_sf"/>
</dbReference>
<comment type="caution">
    <text evidence="3">The sequence shown here is derived from an EMBL/GenBank/DDBJ whole genome shotgun (WGS) entry which is preliminary data.</text>
</comment>
<dbReference type="PANTHER" id="PTHR19879">
    <property type="entry name" value="TRANSCRIPTION INITIATION FACTOR TFIID"/>
    <property type="match status" value="1"/>
</dbReference>
<dbReference type="Proteomes" id="UP001139516">
    <property type="component" value="Unassembled WGS sequence"/>
</dbReference>
<dbReference type="Pfam" id="PF00400">
    <property type="entry name" value="WD40"/>
    <property type="match status" value="1"/>
</dbReference>